<reference evidence="2" key="2">
    <citation type="submission" date="2025-09" db="UniProtKB">
        <authorList>
            <consortium name="Ensembl"/>
        </authorList>
    </citation>
    <scope>IDENTIFICATION</scope>
</reference>
<dbReference type="Ensembl" id="ENSPMAT00000007007.1">
    <property type="protein sequence ID" value="ENSPMAP00000006976.1"/>
    <property type="gene ID" value="ENSPMAG00000006334.1"/>
</dbReference>
<sequence length="764" mass="88542">SDLTLINLTMENAEEMKEILQMVVHAFLRMTVENKKPHCVFVHQNPGDVSAEENNMLAKKELLDQLNALTISAAEMEHKQLYYKEFSDVIKYDLMQDNYFIPGLLHGISCMALVSDGYSEKVYQLKIYLIHLNKKNASECCCTISEWSQWISDIWRNVKNETYFPFRNTLVVKAYNALNQKFAEREWIFRKRLIDFLHVAELGIEKASQETVANLHQTLIKQATTEAKNGKDMIIKHTNDLFEQNFKTFKVVVKYKQDLCISADHLQSTLAKCSEFLARKKSNAFLEKISNDCFQNISDNVHKLLKKREGNPLGHEQLRHEYERIWLTSVPQLTTFTVTKHDKTDMENSFRKNINQHEGMVNAILSNPTTASSNKASLSNKRLPTRRLVTDPKELWNISEICETFVEIKCNNNTDYCPYYWDELLKNVDDLLNQQPDKKYNNKFIIDIKYYICCIAIARFTSHHETFLNQNDPSIKLEEMKVKYFNNFTTLYEAGNKKDKDEKLKWLTALIYKDCLGPAMSKHLNKRLGEEIVKNMRKVGSYSSRKTLQLNTLLQLLEIDDGSCYLDFLDNNDSFTKSWIKKEKPTNVLHNICHLKNNILSEMAKQIKASLEKSETHIRDGTLLAILSCINTNLPNEIRFNFNNVIGFLQSEETYDASTFSDELNKCLDREMSAVGECSESCDVKGMLEVLSVKPHEKLLKVAAGCGEKCPLCGAPCDEIGHHHREHRATMHYPQSVKSTLWFIGRHTFKNASTQWKYIEYSQY</sequence>
<dbReference type="PANTHER" id="PTHR14819">
    <property type="entry name" value="GTP-BINDING"/>
    <property type="match status" value="1"/>
</dbReference>
<dbReference type="InterPro" id="IPR058641">
    <property type="entry name" value="GVIN1_dom"/>
</dbReference>
<dbReference type="GeneTree" id="ENSGT00940000154390"/>
<reference evidence="2" key="1">
    <citation type="submission" date="2025-08" db="UniProtKB">
        <authorList>
            <consortium name="Ensembl"/>
        </authorList>
    </citation>
    <scope>IDENTIFICATION</scope>
</reference>
<evidence type="ECO:0000313" key="2">
    <source>
        <dbReference type="Ensembl" id="ENSPMAP00000006976.1"/>
    </source>
</evidence>
<organism evidence="2">
    <name type="scientific">Petromyzon marinus</name>
    <name type="common">Sea lamprey</name>
    <dbReference type="NCBI Taxonomy" id="7757"/>
    <lineage>
        <taxon>Eukaryota</taxon>
        <taxon>Metazoa</taxon>
        <taxon>Chordata</taxon>
        <taxon>Craniata</taxon>
        <taxon>Vertebrata</taxon>
        <taxon>Cyclostomata</taxon>
        <taxon>Hyperoartia</taxon>
        <taxon>Petromyzontiformes</taxon>
        <taxon>Petromyzontidae</taxon>
        <taxon>Petromyzon</taxon>
    </lineage>
</organism>
<dbReference type="HOGENOM" id="CLU_388113_0_0_1"/>
<evidence type="ECO:0000259" key="1">
    <source>
        <dbReference type="PROSITE" id="PS51717"/>
    </source>
</evidence>
<name>S4RP40_PETMA</name>
<proteinExistence type="predicted"/>
<dbReference type="PANTHER" id="PTHR14819:SF9">
    <property type="entry name" value="UP-REGULATOR OF CELL PROLIFERATION-LIKE"/>
    <property type="match status" value="1"/>
</dbReference>
<dbReference type="Pfam" id="PF25974">
    <property type="entry name" value="URGCP_9th"/>
    <property type="match status" value="1"/>
</dbReference>
<dbReference type="GO" id="GO:0005525">
    <property type="term" value="F:GTP binding"/>
    <property type="evidence" value="ECO:0007669"/>
    <property type="project" value="InterPro"/>
</dbReference>
<dbReference type="InterPro" id="IPR052986">
    <property type="entry name" value="VLIG_GTPase"/>
</dbReference>
<accession>S4RP40</accession>
<dbReference type="PROSITE" id="PS51717">
    <property type="entry name" value="G_VLIG"/>
    <property type="match status" value="1"/>
</dbReference>
<protein>
    <recommendedName>
        <fullName evidence="1">VLIG-type G domain-containing protein</fullName>
    </recommendedName>
</protein>
<dbReference type="Pfam" id="PF25683">
    <property type="entry name" value="URGCP_GTPase"/>
    <property type="match status" value="1"/>
</dbReference>
<dbReference type="STRING" id="7757.ENSPMAP00000006976"/>
<dbReference type="InterPro" id="IPR030383">
    <property type="entry name" value="G_VLIG_dom"/>
</dbReference>
<dbReference type="OMA" id="LEASAYW"/>
<dbReference type="AlphaFoldDB" id="S4RP40"/>
<feature type="domain" description="VLIG-type G" evidence="1">
    <location>
        <begin position="1"/>
        <end position="155"/>
    </location>
</feature>